<evidence type="ECO:0000313" key="6">
    <source>
        <dbReference type="Proteomes" id="UP000075880"/>
    </source>
</evidence>
<dbReference type="PANTHER" id="PTHR11412">
    <property type="entry name" value="MACROGLOBULIN / COMPLEMENT"/>
    <property type="match status" value="1"/>
</dbReference>
<keyword evidence="2" id="KW-0882">Thioester bond</keyword>
<dbReference type="InterPro" id="IPR008930">
    <property type="entry name" value="Terpenoid_cyclase/PrenylTrfase"/>
</dbReference>
<dbReference type="Gene3D" id="2.60.40.1940">
    <property type="match status" value="1"/>
</dbReference>
<dbReference type="Pfam" id="PF07677">
    <property type="entry name" value="A2M_recep"/>
    <property type="match status" value="1"/>
</dbReference>
<dbReference type="GO" id="GO:0005615">
    <property type="term" value="C:extracellular space"/>
    <property type="evidence" value="ECO:0007669"/>
    <property type="project" value="InterPro"/>
</dbReference>
<dbReference type="InterPro" id="IPR013783">
    <property type="entry name" value="Ig-like_fold"/>
</dbReference>
<evidence type="ECO:0000313" key="5">
    <source>
        <dbReference type="EnsemblMetazoa" id="ENSAATROPP007502"/>
    </source>
</evidence>
<dbReference type="Pfam" id="PF01835">
    <property type="entry name" value="MG2"/>
    <property type="match status" value="1"/>
</dbReference>
<feature type="domain" description="Alpha-macroglobulin receptor-binding" evidence="4">
    <location>
        <begin position="1301"/>
        <end position="1390"/>
    </location>
</feature>
<keyword evidence="3" id="KW-1015">Disulfide bond</keyword>
<dbReference type="InterPro" id="IPR036595">
    <property type="entry name" value="A-macroglobulin_rcpt-bd_sf"/>
</dbReference>
<dbReference type="InterPro" id="IPR011626">
    <property type="entry name" value="Alpha-macroglobulin_TED"/>
</dbReference>
<evidence type="ECO:0000256" key="2">
    <source>
        <dbReference type="ARBA" id="ARBA00022966"/>
    </source>
</evidence>
<dbReference type="Pfam" id="PF00207">
    <property type="entry name" value="A2M"/>
    <property type="match status" value="1"/>
</dbReference>
<keyword evidence="6" id="KW-1185">Reference proteome</keyword>
<dbReference type="Proteomes" id="UP000075880">
    <property type="component" value="Unassembled WGS sequence"/>
</dbReference>
<dbReference type="EnsemblMetazoa" id="ENSAATROPT008342">
    <property type="protein sequence ID" value="ENSAATROPP007502"/>
    <property type="gene ID" value="ENSAATROPG006790"/>
</dbReference>
<dbReference type="InterPro" id="IPR001599">
    <property type="entry name" value="Macroglobln_a2"/>
</dbReference>
<dbReference type="PANTHER" id="PTHR11412:SF136">
    <property type="entry name" value="CD109 ANTIGEN"/>
    <property type="match status" value="1"/>
</dbReference>
<name>A0AAG5D867_ANOAO</name>
<accession>A0AAG5D867</accession>
<dbReference type="Gene3D" id="2.60.40.690">
    <property type="entry name" value="Alpha-macroglobulin, receptor-binding domain"/>
    <property type="match status" value="1"/>
</dbReference>
<dbReference type="SUPFAM" id="SSF48239">
    <property type="entry name" value="Terpenoid cyclases/Protein prenyltransferases"/>
    <property type="match status" value="1"/>
</dbReference>
<dbReference type="Gene3D" id="1.50.10.20">
    <property type="match status" value="1"/>
</dbReference>
<dbReference type="SMART" id="SM01361">
    <property type="entry name" value="A2M_recep"/>
    <property type="match status" value="1"/>
</dbReference>
<proteinExistence type="predicted"/>
<dbReference type="Gene3D" id="2.60.40.1930">
    <property type="match status" value="1"/>
</dbReference>
<reference evidence="5" key="1">
    <citation type="submission" date="2024-04" db="UniProtKB">
        <authorList>
            <consortium name="EnsemblMetazoa"/>
        </authorList>
    </citation>
    <scope>IDENTIFICATION</scope>
    <source>
        <strain evidence="5">EBRO</strain>
    </source>
</reference>
<dbReference type="InterPro" id="IPR050473">
    <property type="entry name" value="A2M/Complement_sys"/>
</dbReference>
<dbReference type="Gene3D" id="2.60.40.10">
    <property type="entry name" value="Immunoglobulins"/>
    <property type="match status" value="1"/>
</dbReference>
<protein>
    <recommendedName>
        <fullName evidence="4">Alpha-macroglobulin receptor-binding domain-containing protein</fullName>
    </recommendedName>
</protein>
<dbReference type="GO" id="GO:0004866">
    <property type="term" value="F:endopeptidase inhibitor activity"/>
    <property type="evidence" value="ECO:0007669"/>
    <property type="project" value="InterPro"/>
</dbReference>
<keyword evidence="1" id="KW-0732">Signal</keyword>
<evidence type="ECO:0000259" key="4">
    <source>
        <dbReference type="SMART" id="SM01361"/>
    </source>
</evidence>
<dbReference type="SUPFAM" id="SSF49410">
    <property type="entry name" value="Alpha-macroglobulin receptor domain"/>
    <property type="match status" value="1"/>
</dbReference>
<dbReference type="Gene3D" id="2.60.120.1540">
    <property type="match status" value="1"/>
</dbReference>
<dbReference type="InterPro" id="IPR009048">
    <property type="entry name" value="A-macroglobulin_rcpt-bd"/>
</dbReference>
<evidence type="ECO:0000256" key="3">
    <source>
        <dbReference type="ARBA" id="ARBA00023157"/>
    </source>
</evidence>
<dbReference type="CDD" id="cd02891">
    <property type="entry name" value="A2M_like"/>
    <property type="match status" value="1"/>
</dbReference>
<organism evidence="5 6">
    <name type="scientific">Anopheles atroparvus</name>
    <name type="common">European mosquito</name>
    <dbReference type="NCBI Taxonomy" id="41427"/>
    <lineage>
        <taxon>Eukaryota</taxon>
        <taxon>Metazoa</taxon>
        <taxon>Ecdysozoa</taxon>
        <taxon>Arthropoda</taxon>
        <taxon>Hexapoda</taxon>
        <taxon>Insecta</taxon>
        <taxon>Pterygota</taxon>
        <taxon>Neoptera</taxon>
        <taxon>Endopterygota</taxon>
        <taxon>Diptera</taxon>
        <taxon>Nematocera</taxon>
        <taxon>Culicoidea</taxon>
        <taxon>Culicidae</taxon>
        <taxon>Anophelinae</taxon>
        <taxon>Anopheles</taxon>
    </lineage>
</organism>
<dbReference type="InterPro" id="IPR002890">
    <property type="entry name" value="MG2"/>
</dbReference>
<evidence type="ECO:0000256" key="1">
    <source>
        <dbReference type="ARBA" id="ARBA00022729"/>
    </source>
</evidence>
<sequence length="1394" mass="155550">MTTGNPADSGYQVRPTSFCLRRTLRSDRAKMRSLLVVCLVIFLNEPAVFADDGDACFILPTRIAPGKKSVDGIVANFGTSSVLVTVDNIGAEDESRVQKLLSCAHHMAFSVPTASSVPDQREILLQLNASFVNEGQVSAGKCNRSNVSRGGNRIKRNYIAAEGSKAQDANKILLITQIPIVHQPRVLIQLSHPVYTPGDYVKYRILLTDGLIKPLDRTDRPLDVTVALQHHTQHTVGSWDVQLHPSEIYSGQYLLTDDRDLGDWNLTVTIGDQTTTKPFAVEQYSAPVHKIQVSVVDMAKNNLRLSVNAQYIFGKPIIGSMTVSLSGGDHPFNATETNFSGDKTLWIPMNAFLDESMDQPHVRAINVTVVVVTTNGVTQRTYRQTETIEVHPDQHKLTLHRMVGFVPGFNATLLVKLTRLNGKPILGGRQVTVVARLWDEDENRTIQRDTFKKTLELDGTAVLSVATTDLTTSVIFDVWYNSLEASFTLEYIYNPELFVRIIPTAYAMRRFDGKFKLGIASSHYLDGLVMVLRNHSGEAADEIIIDDKVTQNTYFESERGPLEGLKNVYLFAKVKDSETLVQTSVSYVEPQLPNQVNIEIEPVNGEHEITVTCSANFAVVGVAIYEGRLDWDYTDNINQYLMFNGTLYSNTDEFFAEYVNQLIITPSSRLESNVLDDMLLSEKPSTKFNQLLLWEQGNISPDEPDAKFKFKPPVHVNQLTVTAFTFSNTTGLDVAAPMHWERNNIIEIHLHVPYSAKKLEPVAVDVYVVNNRARRIGILLVELLNLANEFTFLNNSGRTDATRKTIYGKLESNEVQRAEFLIRPKKLGSIVLKAIAYTSDDVIATAETVLRAVPESELKTETINRPFTVLDSVASFSEKIPIPPTVDPGTEKISLVLHHEQNKMAVLSAKFLLDKLVQADPCTMAMKASLTLDVLRMAQMHWPERDAEATAMVNDSIGKIVRLAKPDGSIELGEYRQVPSSACWDTVVAVQALTFGHRHQGARGRSGRAIINALNWLKARQATDGHFCGDEIVSVEQRVELTAHVLLAASSLETQQSWQYATLIDSARRYLHTALPELKDPYHLALVAFVAQFSDRIKTGAPSDSSIGTTVNTALQGLWVQKKSTPTQTYIWWSSASGRDLEATAYALLLLTNKKHLLEAAPLVSWIKRQPYKRAPLGITPDAHVALQALIAYAEQTNFRRQTYTATVVAKDRANEIYRATLQRNSTTHVLALPSTTRSVSFTINGTITGAVHMIYSYMESVTTQTSKFDIRIARYDESTADYVYWGICVRYLPKRALVRTRMVTCEIFFPTGYIALDDSVDELEDLDEIASVILRNDETQLAITFEEITVAGRCFNVTGFRRTRATRLLPGTIKVFDITDPSDVAFKNFDVEH</sequence>
<dbReference type="Pfam" id="PF07678">
    <property type="entry name" value="TED_complement"/>
    <property type="match status" value="1"/>
</dbReference>